<feature type="region of interest" description="Disordered" evidence="4">
    <location>
        <begin position="62"/>
        <end position="189"/>
    </location>
</feature>
<feature type="compositionally biased region" description="Basic and acidic residues" evidence="4">
    <location>
        <begin position="105"/>
        <end position="116"/>
    </location>
</feature>
<organism evidence="5 6">
    <name type="scientific">Abeliophyllum distichum</name>
    <dbReference type="NCBI Taxonomy" id="126358"/>
    <lineage>
        <taxon>Eukaryota</taxon>
        <taxon>Viridiplantae</taxon>
        <taxon>Streptophyta</taxon>
        <taxon>Embryophyta</taxon>
        <taxon>Tracheophyta</taxon>
        <taxon>Spermatophyta</taxon>
        <taxon>Magnoliopsida</taxon>
        <taxon>eudicotyledons</taxon>
        <taxon>Gunneridae</taxon>
        <taxon>Pentapetalae</taxon>
        <taxon>asterids</taxon>
        <taxon>lamiids</taxon>
        <taxon>Lamiales</taxon>
        <taxon>Oleaceae</taxon>
        <taxon>Forsythieae</taxon>
        <taxon>Abeliophyllum</taxon>
    </lineage>
</organism>
<dbReference type="InterPro" id="IPR003690">
    <property type="entry name" value="MTERF"/>
</dbReference>
<dbReference type="InterPro" id="IPR038538">
    <property type="entry name" value="MTERF_sf"/>
</dbReference>
<keyword evidence="3" id="KW-0809">Transit peptide</keyword>
<dbReference type="PANTHER" id="PTHR13068:SF151">
    <property type="entry name" value="TRANSCRIPTION TERMINATION FACTOR MTERF9, CHLOROPLASTIC"/>
    <property type="match status" value="1"/>
</dbReference>
<dbReference type="AlphaFoldDB" id="A0ABD1UFK8"/>
<name>A0ABD1UFK8_9LAMI</name>
<dbReference type="SMART" id="SM00733">
    <property type="entry name" value="Mterf"/>
    <property type="match status" value="7"/>
</dbReference>
<gene>
    <name evidence="5" type="ORF">Adt_08815</name>
</gene>
<feature type="compositionally biased region" description="Basic and acidic residues" evidence="4">
    <location>
        <begin position="159"/>
        <end position="169"/>
    </location>
</feature>
<dbReference type="Pfam" id="PF02536">
    <property type="entry name" value="mTERF"/>
    <property type="match status" value="1"/>
</dbReference>
<evidence type="ECO:0000256" key="2">
    <source>
        <dbReference type="ARBA" id="ARBA00022472"/>
    </source>
</evidence>
<dbReference type="PANTHER" id="PTHR13068">
    <property type="entry name" value="CGI-12 PROTEIN-RELATED"/>
    <property type="match status" value="1"/>
</dbReference>
<reference evidence="6" key="1">
    <citation type="submission" date="2024-07" db="EMBL/GenBank/DDBJ databases">
        <title>Two chromosome-level genome assemblies of Korean endemic species Abeliophyllum distichum and Forsythia ovata (Oleaceae).</title>
        <authorList>
            <person name="Jang H."/>
        </authorList>
    </citation>
    <scope>NUCLEOTIDE SEQUENCE [LARGE SCALE GENOMIC DNA]</scope>
</reference>
<keyword evidence="2" id="KW-0806">Transcription termination</keyword>
<dbReference type="FunFam" id="1.25.70.10:FF:000006">
    <property type="entry name" value="Transcription termination factor MTERF9, chloroplastic"/>
    <property type="match status" value="1"/>
</dbReference>
<evidence type="ECO:0000256" key="4">
    <source>
        <dbReference type="SAM" id="MobiDB-lite"/>
    </source>
</evidence>
<evidence type="ECO:0000313" key="6">
    <source>
        <dbReference type="Proteomes" id="UP001604336"/>
    </source>
</evidence>
<dbReference type="Gene3D" id="1.25.70.10">
    <property type="entry name" value="Transcription termination factor 3, mitochondrial"/>
    <property type="match status" value="1"/>
</dbReference>
<feature type="compositionally biased region" description="Polar residues" evidence="4">
    <location>
        <begin position="171"/>
        <end position="182"/>
    </location>
</feature>
<dbReference type="GO" id="GO:0006353">
    <property type="term" value="P:DNA-templated transcription termination"/>
    <property type="evidence" value="ECO:0007669"/>
    <property type="project" value="UniProtKB-KW"/>
</dbReference>
<dbReference type="EMBL" id="JBFOLK010000003">
    <property type="protein sequence ID" value="KAL2523761.1"/>
    <property type="molecule type" value="Genomic_DNA"/>
</dbReference>
<keyword evidence="6" id="KW-1185">Reference proteome</keyword>
<evidence type="ECO:0000256" key="1">
    <source>
        <dbReference type="ARBA" id="ARBA00007692"/>
    </source>
</evidence>
<dbReference type="Proteomes" id="UP001604336">
    <property type="component" value="Unassembled WGS sequence"/>
</dbReference>
<sequence length="525" mass="60209">MAVFSLFTITFNHSHSYTPLNFFTSLQNFSGDLLSNLKAKGSINRICCRKIRVVSSHSNPKILKRNRKSRYGQPVSPYDSEEDDDDDSGGDVDDGDDEFTDDEFADIKISEADRQRLKMQNSTEMKQGSRRHLERGGGASSLNSGQNFEKRQQKLGIKNGKDILKKRESGISYNTSRQSASIGSLGDSREKEAESYSKNRFSRLLEELNLDERWFPLLDYLSTFGLKEPHFIQIYERHMPSLQINVDSAEERLGYLLSVGVKHRDIRKIILRQPQILGYTVENNLKSHVAFLGSLGIPESRIGQIITATPSLFSYSIDNSLRPTVKYLLEEIGIEKDDLSKVVQLSPQILVQRIDNTWNSRYNFLTKELGAPRESIVKMVTKHPQLLHYSIEDGLLPRINFLRSIGMCNSDMLKVLTSLTQVFSLSLEGNLKPKYMYLINELRNEVHSLTKYPTYLSLSLDQRIRPRHKFLVSLKKAPKGPFPLSSLVPTDESFCQQWAGTSLDKYLDFRKRLLLKEFAKKYERQ</sequence>
<keyword evidence="2" id="KW-0805">Transcription regulation</keyword>
<proteinExistence type="inferred from homology"/>
<comment type="caution">
    <text evidence="5">The sequence shown here is derived from an EMBL/GenBank/DDBJ whole genome shotgun (WGS) entry which is preliminary data.</text>
</comment>
<accession>A0ABD1UFK8</accession>
<protein>
    <submittedName>
        <fullName evidence="5">Mitochondrial transcription termination factor family protein</fullName>
    </submittedName>
</protein>
<evidence type="ECO:0000313" key="5">
    <source>
        <dbReference type="EMBL" id="KAL2523761.1"/>
    </source>
</evidence>
<feature type="compositionally biased region" description="Acidic residues" evidence="4">
    <location>
        <begin position="79"/>
        <end position="104"/>
    </location>
</feature>
<evidence type="ECO:0000256" key="3">
    <source>
        <dbReference type="ARBA" id="ARBA00022946"/>
    </source>
</evidence>
<comment type="similarity">
    <text evidence="1">Belongs to the mTERF family.</text>
</comment>
<keyword evidence="2" id="KW-0804">Transcription</keyword>